<evidence type="ECO:0000256" key="2">
    <source>
        <dbReference type="ARBA" id="ARBA00022603"/>
    </source>
</evidence>
<dbReference type="Gene3D" id="3.30.1330.30">
    <property type="match status" value="1"/>
</dbReference>
<dbReference type="PANTHER" id="PTHR46429">
    <property type="entry name" value="23S RRNA (GUANOSINE-2'-O-)-METHYLTRANSFERASE RLMB"/>
    <property type="match status" value="1"/>
</dbReference>
<dbReference type="InterPro" id="IPR013123">
    <property type="entry name" value="SpoU_subst-bd"/>
</dbReference>
<dbReference type="SMART" id="SM00967">
    <property type="entry name" value="SpoU_sub_bind"/>
    <property type="match status" value="1"/>
</dbReference>
<dbReference type="Gene3D" id="3.40.1280.10">
    <property type="match status" value="1"/>
</dbReference>
<feature type="domain" description="RNA 2-O ribose methyltransferase substrate binding" evidence="4">
    <location>
        <begin position="25"/>
        <end position="102"/>
    </location>
</feature>
<dbReference type="GO" id="GO:0006396">
    <property type="term" value="P:RNA processing"/>
    <property type="evidence" value="ECO:0007669"/>
    <property type="project" value="InterPro"/>
</dbReference>
<evidence type="ECO:0000259" key="4">
    <source>
        <dbReference type="SMART" id="SM00967"/>
    </source>
</evidence>
<evidence type="ECO:0000313" key="5">
    <source>
        <dbReference type="EMBL" id="TQJ11266.1"/>
    </source>
</evidence>
<dbReference type="InterPro" id="IPR029064">
    <property type="entry name" value="Ribosomal_eL30-like_sf"/>
</dbReference>
<comment type="caution">
    <text evidence="5">The sequence shown here is derived from an EMBL/GenBank/DDBJ whole genome shotgun (WGS) entry which is preliminary data.</text>
</comment>
<protein>
    <submittedName>
        <fullName evidence="5">23S rRNA (Guanosine2251-2'-O)-methyltransferase</fullName>
    </submittedName>
</protein>
<dbReference type="InterPro" id="IPR029026">
    <property type="entry name" value="tRNA_m1G_MTases_N"/>
</dbReference>
<organism evidence="5 6">
    <name type="scientific">Kribbella jejuensis</name>
    <dbReference type="NCBI Taxonomy" id="236068"/>
    <lineage>
        <taxon>Bacteria</taxon>
        <taxon>Bacillati</taxon>
        <taxon>Actinomycetota</taxon>
        <taxon>Actinomycetes</taxon>
        <taxon>Propionibacteriales</taxon>
        <taxon>Kribbellaceae</taxon>
        <taxon>Kribbella</taxon>
    </lineage>
</organism>
<dbReference type="Proteomes" id="UP000316298">
    <property type="component" value="Unassembled WGS sequence"/>
</dbReference>
<gene>
    <name evidence="5" type="ORF">FB475_4175</name>
</gene>
<dbReference type="OrthoDB" id="9785673at2"/>
<keyword evidence="3 5" id="KW-0808">Transferase</keyword>
<dbReference type="SUPFAM" id="SSF55315">
    <property type="entry name" value="L30e-like"/>
    <property type="match status" value="1"/>
</dbReference>
<keyword evidence="6" id="KW-1185">Reference proteome</keyword>
<dbReference type="PANTHER" id="PTHR46429:SF1">
    <property type="entry name" value="23S RRNA (GUANOSINE-2'-O-)-METHYLTRANSFERASE RLMB"/>
    <property type="match status" value="1"/>
</dbReference>
<dbReference type="Pfam" id="PF08032">
    <property type="entry name" value="SpoU_sub_bind"/>
    <property type="match status" value="1"/>
</dbReference>
<dbReference type="GO" id="GO:0008173">
    <property type="term" value="F:RNA methyltransferase activity"/>
    <property type="evidence" value="ECO:0007669"/>
    <property type="project" value="InterPro"/>
</dbReference>
<evidence type="ECO:0000256" key="1">
    <source>
        <dbReference type="ARBA" id="ARBA00007228"/>
    </source>
</evidence>
<evidence type="ECO:0000313" key="6">
    <source>
        <dbReference type="Proteomes" id="UP000316298"/>
    </source>
</evidence>
<name>A0A542E7N5_9ACTN</name>
<sequence>MGRRRTRRYGRRVGDRTSPRDKWITVYGRKPVLEALHDPKLSVAKVVLADNATGHSMQEILRAAEKFGTPVERATASRVKWLAGNGKHDQGVVADVNAPRMTPLEEFVRNRGKRPTNVFLLDGVTNPGNVGMILRTATGAGFDGVILPRAGTPHVGPLVIKASAGVAFQAPIVNTSTAKAAVDLLRTAGYHVYGLSARSQDSLFKTELAPRAVYVLGGETNGITVPTDSDLQIPLHAGVESLNVAVAAAIVAFEVTNR</sequence>
<comment type="similarity">
    <text evidence="1">Belongs to the class IV-like SAM-binding methyltransferase superfamily. RNA methyltransferase TrmH family.</text>
</comment>
<dbReference type="EMBL" id="VFMM01000002">
    <property type="protein sequence ID" value="TQJ11266.1"/>
    <property type="molecule type" value="Genomic_DNA"/>
</dbReference>
<dbReference type="InterPro" id="IPR029028">
    <property type="entry name" value="Alpha/beta_knot_MTases"/>
</dbReference>
<dbReference type="AlphaFoldDB" id="A0A542E7N5"/>
<dbReference type="CDD" id="cd18095">
    <property type="entry name" value="SpoU-like_rRNA-MTase"/>
    <property type="match status" value="1"/>
</dbReference>
<dbReference type="InterPro" id="IPR004441">
    <property type="entry name" value="rRNA_MeTrfase_TrmH"/>
</dbReference>
<dbReference type="GO" id="GO:0003723">
    <property type="term" value="F:RNA binding"/>
    <property type="evidence" value="ECO:0007669"/>
    <property type="project" value="InterPro"/>
</dbReference>
<accession>A0A542E7N5</accession>
<dbReference type="SUPFAM" id="SSF75217">
    <property type="entry name" value="alpha/beta knot"/>
    <property type="match status" value="1"/>
</dbReference>
<keyword evidence="2 5" id="KW-0489">Methyltransferase</keyword>
<dbReference type="InterPro" id="IPR001537">
    <property type="entry name" value="SpoU_MeTrfase"/>
</dbReference>
<evidence type="ECO:0000256" key="3">
    <source>
        <dbReference type="ARBA" id="ARBA00022679"/>
    </source>
</evidence>
<dbReference type="Pfam" id="PF00588">
    <property type="entry name" value="SpoU_methylase"/>
    <property type="match status" value="1"/>
</dbReference>
<dbReference type="GO" id="GO:0032259">
    <property type="term" value="P:methylation"/>
    <property type="evidence" value="ECO:0007669"/>
    <property type="project" value="UniProtKB-KW"/>
</dbReference>
<proteinExistence type="inferred from homology"/>
<dbReference type="GO" id="GO:0005829">
    <property type="term" value="C:cytosol"/>
    <property type="evidence" value="ECO:0007669"/>
    <property type="project" value="TreeGrafter"/>
</dbReference>
<reference evidence="5 6" key="1">
    <citation type="submission" date="2019-06" db="EMBL/GenBank/DDBJ databases">
        <title>Sequencing the genomes of 1000 actinobacteria strains.</title>
        <authorList>
            <person name="Klenk H.-P."/>
        </authorList>
    </citation>
    <scope>NUCLEOTIDE SEQUENCE [LARGE SCALE GENOMIC DNA]</scope>
    <source>
        <strain evidence="5 6">DSM 17305</strain>
    </source>
</reference>